<proteinExistence type="predicted"/>
<reference evidence="1 2" key="1">
    <citation type="journal article" date="2017" name="Poromechanics V (2013)">
        <title>Genomic Characterization of the Arsenic-Tolerant Actinobacterium, &lt;i&gt;Rhodococcus erythropolis&lt;/i&gt; S43.</title>
        <authorList>
            <person name="Retamal-Morales G."/>
            <person name="Mehnert M."/>
            <person name="Schwabe R."/>
            <person name="Tischler D."/>
            <person name="Schloemann M."/>
            <person name="Levican G.J."/>
        </authorList>
    </citation>
    <scope>NUCLEOTIDE SEQUENCE [LARGE SCALE GENOMIC DNA]</scope>
    <source>
        <strain evidence="1 2">S43</strain>
    </source>
</reference>
<dbReference type="EMBL" id="MRBO01000731">
    <property type="protein sequence ID" value="KAB2582146.1"/>
    <property type="molecule type" value="Genomic_DNA"/>
</dbReference>
<evidence type="ECO:0000313" key="2">
    <source>
        <dbReference type="Proteomes" id="UP000325576"/>
    </source>
</evidence>
<dbReference type="AlphaFoldDB" id="A0A0C3ABP5"/>
<gene>
    <name evidence="1" type="ORF">BS297_27435</name>
</gene>
<comment type="caution">
    <text evidence="1">The sequence shown here is derived from an EMBL/GenBank/DDBJ whole genome shotgun (WGS) entry which is preliminary data.</text>
</comment>
<protein>
    <submittedName>
        <fullName evidence="1">Uncharacterized protein</fullName>
    </submittedName>
</protein>
<dbReference type="Gene3D" id="3.10.450.50">
    <property type="match status" value="1"/>
</dbReference>
<accession>A0A0C3ABP5</accession>
<sequence>MSVGGTHTGRTAVVTMLNVVMTQFYDPTTISADVITTFGMEEYCNNNLHEERPTTRSGQAYRNQYAITIETVGGKIAKVDEACDSKTLFDTMDLEKLANGGPS</sequence>
<name>A0A0C3ABP5_RHOER</name>
<organism evidence="1 2">
    <name type="scientific">Rhodococcus erythropolis</name>
    <name type="common">Arthrobacter picolinophilus</name>
    <dbReference type="NCBI Taxonomy" id="1833"/>
    <lineage>
        <taxon>Bacteria</taxon>
        <taxon>Bacillati</taxon>
        <taxon>Actinomycetota</taxon>
        <taxon>Actinomycetes</taxon>
        <taxon>Mycobacteriales</taxon>
        <taxon>Nocardiaceae</taxon>
        <taxon>Rhodococcus</taxon>
        <taxon>Rhodococcus erythropolis group</taxon>
    </lineage>
</organism>
<dbReference type="Proteomes" id="UP000325576">
    <property type="component" value="Unassembled WGS sequence"/>
</dbReference>
<evidence type="ECO:0000313" key="1">
    <source>
        <dbReference type="EMBL" id="KAB2582146.1"/>
    </source>
</evidence>